<comment type="caution">
    <text evidence="10">The sequence shown here is derived from an EMBL/GenBank/DDBJ whole genome shotgun (WGS) entry which is preliminary data.</text>
</comment>
<sequence length="314" mass="36181">MDVATELLFGESTNGLLAGRAEPYGQRVLTGFAESVQYAQDKMAMHMALGWWASLKPDRQFRRDVQVVHRFIDGFVEKALREHRADIKRESYVLLHALVDTVKDPVQIRDELITILIAGRDTTASLISNMFFLLARRPDIWEKLREDVQRQFQDRLPTFEEIPQCKYVRYTINESLRLYPPVPLNSRVAVRDTVIPRGGGPEGKSPILVKEGMPIVYNVSGLHRRNDIYGKDVEEFRPERWEFLRVGWEFLPFSGGPRICIGQQFAVTEASYVLIRFLQSFESIQCTDPRPWQEKVSLTFSSLNGVRVSFKRGS</sequence>
<keyword evidence="4 8" id="KW-0479">Metal-binding</keyword>
<comment type="cofactor">
    <cofactor evidence="1 8">
        <name>heme</name>
        <dbReference type="ChEBI" id="CHEBI:30413"/>
    </cofactor>
</comment>
<dbReference type="InterPro" id="IPR036396">
    <property type="entry name" value="Cyt_P450_sf"/>
</dbReference>
<dbReference type="PRINTS" id="PR00463">
    <property type="entry name" value="EP450I"/>
</dbReference>
<evidence type="ECO:0000256" key="3">
    <source>
        <dbReference type="ARBA" id="ARBA00022617"/>
    </source>
</evidence>
<gene>
    <name evidence="10" type="ORF">NKR19_g8909</name>
</gene>
<dbReference type="Proteomes" id="UP001174691">
    <property type="component" value="Unassembled WGS sequence"/>
</dbReference>
<reference evidence="10" key="1">
    <citation type="submission" date="2022-07" db="EMBL/GenBank/DDBJ databases">
        <title>Fungi with potential for degradation of polypropylene.</title>
        <authorList>
            <person name="Gostincar C."/>
        </authorList>
    </citation>
    <scope>NUCLEOTIDE SEQUENCE</scope>
    <source>
        <strain evidence="10">EXF-13287</strain>
    </source>
</reference>
<dbReference type="PRINTS" id="PR00385">
    <property type="entry name" value="P450"/>
</dbReference>
<dbReference type="PANTHER" id="PTHR24287:SF1">
    <property type="entry name" value="P450, PUTATIVE (EUROFUNG)-RELATED"/>
    <property type="match status" value="1"/>
</dbReference>
<dbReference type="InterPro" id="IPR002401">
    <property type="entry name" value="Cyt_P450_E_grp-I"/>
</dbReference>
<keyword evidence="11" id="KW-1185">Reference proteome</keyword>
<accession>A0AA38RCI4</accession>
<dbReference type="CDD" id="cd11063">
    <property type="entry name" value="CYP52"/>
    <property type="match status" value="1"/>
</dbReference>
<dbReference type="InterPro" id="IPR047146">
    <property type="entry name" value="Cyt_P450_E_CYP52_fungi"/>
</dbReference>
<dbReference type="PANTHER" id="PTHR24287">
    <property type="entry name" value="P450, PUTATIVE (EUROFUNG)-RELATED"/>
    <property type="match status" value="1"/>
</dbReference>
<keyword evidence="6 8" id="KW-0408">Iron</keyword>
<keyword evidence="5 9" id="KW-0560">Oxidoreductase</keyword>
<dbReference type="GO" id="GO:0004497">
    <property type="term" value="F:monooxygenase activity"/>
    <property type="evidence" value="ECO:0007669"/>
    <property type="project" value="UniProtKB-KW"/>
</dbReference>
<dbReference type="GO" id="GO:0005506">
    <property type="term" value="F:iron ion binding"/>
    <property type="evidence" value="ECO:0007669"/>
    <property type="project" value="InterPro"/>
</dbReference>
<dbReference type="AlphaFoldDB" id="A0AA38RCI4"/>
<evidence type="ECO:0000313" key="10">
    <source>
        <dbReference type="EMBL" id="KAJ9133787.1"/>
    </source>
</evidence>
<evidence type="ECO:0000256" key="9">
    <source>
        <dbReference type="RuleBase" id="RU000461"/>
    </source>
</evidence>
<evidence type="ECO:0000256" key="6">
    <source>
        <dbReference type="ARBA" id="ARBA00023004"/>
    </source>
</evidence>
<dbReference type="SUPFAM" id="SSF48264">
    <property type="entry name" value="Cytochrome P450"/>
    <property type="match status" value="1"/>
</dbReference>
<evidence type="ECO:0000256" key="5">
    <source>
        <dbReference type="ARBA" id="ARBA00023002"/>
    </source>
</evidence>
<name>A0AA38RCI4_9PEZI</name>
<dbReference type="GO" id="GO:0020037">
    <property type="term" value="F:heme binding"/>
    <property type="evidence" value="ECO:0007669"/>
    <property type="project" value="InterPro"/>
</dbReference>
<dbReference type="GO" id="GO:0016705">
    <property type="term" value="F:oxidoreductase activity, acting on paired donors, with incorporation or reduction of molecular oxygen"/>
    <property type="evidence" value="ECO:0007669"/>
    <property type="project" value="InterPro"/>
</dbReference>
<proteinExistence type="inferred from homology"/>
<evidence type="ECO:0000256" key="7">
    <source>
        <dbReference type="ARBA" id="ARBA00023033"/>
    </source>
</evidence>
<feature type="binding site" description="axial binding residue" evidence="8">
    <location>
        <position position="260"/>
    </location>
    <ligand>
        <name>heme</name>
        <dbReference type="ChEBI" id="CHEBI:30413"/>
    </ligand>
    <ligandPart>
        <name>Fe</name>
        <dbReference type="ChEBI" id="CHEBI:18248"/>
    </ligandPart>
</feature>
<evidence type="ECO:0000256" key="4">
    <source>
        <dbReference type="ARBA" id="ARBA00022723"/>
    </source>
</evidence>
<organism evidence="10 11">
    <name type="scientific">Coniochaeta hoffmannii</name>
    <dbReference type="NCBI Taxonomy" id="91930"/>
    <lineage>
        <taxon>Eukaryota</taxon>
        <taxon>Fungi</taxon>
        <taxon>Dikarya</taxon>
        <taxon>Ascomycota</taxon>
        <taxon>Pezizomycotina</taxon>
        <taxon>Sordariomycetes</taxon>
        <taxon>Sordariomycetidae</taxon>
        <taxon>Coniochaetales</taxon>
        <taxon>Coniochaetaceae</taxon>
        <taxon>Coniochaeta</taxon>
    </lineage>
</organism>
<dbReference type="EMBL" id="JANBVN010000194">
    <property type="protein sequence ID" value="KAJ9133787.1"/>
    <property type="molecule type" value="Genomic_DNA"/>
</dbReference>
<protein>
    <submittedName>
        <fullName evidence="10">Cytochrome P450</fullName>
    </submittedName>
</protein>
<evidence type="ECO:0000256" key="1">
    <source>
        <dbReference type="ARBA" id="ARBA00001971"/>
    </source>
</evidence>
<evidence type="ECO:0000313" key="11">
    <source>
        <dbReference type="Proteomes" id="UP001174691"/>
    </source>
</evidence>
<keyword evidence="3 8" id="KW-0349">Heme</keyword>
<dbReference type="InterPro" id="IPR017972">
    <property type="entry name" value="Cyt_P450_CS"/>
</dbReference>
<evidence type="ECO:0000256" key="8">
    <source>
        <dbReference type="PIRSR" id="PIRSR602401-1"/>
    </source>
</evidence>
<evidence type="ECO:0000256" key="2">
    <source>
        <dbReference type="ARBA" id="ARBA00010617"/>
    </source>
</evidence>
<dbReference type="InterPro" id="IPR001128">
    <property type="entry name" value="Cyt_P450"/>
</dbReference>
<comment type="similarity">
    <text evidence="2 9">Belongs to the cytochrome P450 family.</text>
</comment>
<dbReference type="Gene3D" id="1.10.630.10">
    <property type="entry name" value="Cytochrome P450"/>
    <property type="match status" value="1"/>
</dbReference>
<dbReference type="Pfam" id="PF00067">
    <property type="entry name" value="p450"/>
    <property type="match status" value="1"/>
</dbReference>
<dbReference type="PROSITE" id="PS00086">
    <property type="entry name" value="CYTOCHROME_P450"/>
    <property type="match status" value="1"/>
</dbReference>
<keyword evidence="7 9" id="KW-0503">Monooxygenase</keyword>